<comment type="caution">
    <text evidence="11">Lacks conserved residue(s) required for the propagation of feature annotation.</text>
</comment>
<feature type="binding site" evidence="11">
    <location>
        <position position="60"/>
    </location>
    <ligand>
        <name>substrate</name>
    </ligand>
</feature>
<evidence type="ECO:0000256" key="10">
    <source>
        <dbReference type="ARBA" id="ARBA00048567"/>
    </source>
</evidence>
<dbReference type="InterPro" id="IPR031322">
    <property type="entry name" value="Shikimate/glucono_kinase"/>
</dbReference>
<keyword evidence="9 11" id="KW-0057">Aromatic amino acid biosynthesis</keyword>
<feature type="binding site" evidence="11">
    <location>
        <begin position="15"/>
        <end position="20"/>
    </location>
    <ligand>
        <name>ATP</name>
        <dbReference type="ChEBI" id="CHEBI:30616"/>
    </ligand>
</feature>
<proteinExistence type="inferred from homology"/>
<feature type="binding site" evidence="11">
    <location>
        <position position="19"/>
    </location>
    <ligand>
        <name>Mg(2+)</name>
        <dbReference type="ChEBI" id="CHEBI:18420"/>
    </ligand>
</feature>
<comment type="pathway">
    <text evidence="1 11">Metabolic intermediate biosynthesis; chorismate biosynthesis; chorismate from D-erythrose 4-phosphate and phosphoenolpyruvate: step 5/7.</text>
</comment>
<dbReference type="GO" id="GO:0005829">
    <property type="term" value="C:cytosol"/>
    <property type="evidence" value="ECO:0007669"/>
    <property type="project" value="TreeGrafter"/>
</dbReference>
<dbReference type="Proteomes" id="UP000657592">
    <property type="component" value="Unassembled WGS sequence"/>
</dbReference>
<sequence>MFPDGRALVLVGPMGAGKSSIGRRLARQLGASFTDTDARIAKAHGPIPEIFAQHGEAGFRELELAAVAEAVAQGGVVAVGGGAVVDPRTREVISGHRVVLLTVDEHVVAGRIGNQKRPLLSGEEDPMAAWLRIRDQRAPIYAEVAEVTFDTSRGPLQDVVQTIAAWARAQAAETRAATPREESER</sequence>
<dbReference type="GO" id="GO:0005524">
    <property type="term" value="F:ATP binding"/>
    <property type="evidence" value="ECO:0007669"/>
    <property type="project" value="UniProtKB-UniRule"/>
</dbReference>
<dbReference type="PROSITE" id="PS01128">
    <property type="entry name" value="SHIKIMATE_KINASE"/>
    <property type="match status" value="1"/>
</dbReference>
<dbReference type="PRINTS" id="PR01100">
    <property type="entry name" value="SHIKIMTKNASE"/>
</dbReference>
<dbReference type="GO" id="GO:0009073">
    <property type="term" value="P:aromatic amino acid family biosynthetic process"/>
    <property type="evidence" value="ECO:0007669"/>
    <property type="project" value="UniProtKB-KW"/>
</dbReference>
<evidence type="ECO:0000256" key="3">
    <source>
        <dbReference type="ARBA" id="ARBA00012154"/>
    </source>
</evidence>
<evidence type="ECO:0000256" key="8">
    <source>
        <dbReference type="ARBA" id="ARBA00022840"/>
    </source>
</evidence>
<gene>
    <name evidence="11 12" type="primary">aroK</name>
    <name evidence="12" type="ORF">GCM10010921_04300</name>
</gene>
<evidence type="ECO:0000256" key="2">
    <source>
        <dbReference type="ARBA" id="ARBA00006997"/>
    </source>
</evidence>
<dbReference type="GO" id="GO:0000287">
    <property type="term" value="F:magnesium ion binding"/>
    <property type="evidence" value="ECO:0007669"/>
    <property type="project" value="UniProtKB-UniRule"/>
</dbReference>
<comment type="subcellular location">
    <subcellularLocation>
        <location evidence="11">Cytoplasm</location>
    </subcellularLocation>
</comment>
<dbReference type="GO" id="GO:0008652">
    <property type="term" value="P:amino acid biosynthetic process"/>
    <property type="evidence" value="ECO:0007669"/>
    <property type="project" value="UniProtKB-KW"/>
</dbReference>
<dbReference type="PANTHER" id="PTHR21087">
    <property type="entry name" value="SHIKIMATE KINASE"/>
    <property type="match status" value="1"/>
</dbReference>
<dbReference type="EMBL" id="BMJY01000001">
    <property type="protein sequence ID" value="GGH35704.1"/>
    <property type="molecule type" value="Genomic_DNA"/>
</dbReference>
<comment type="caution">
    <text evidence="12">The sequence shown here is derived from an EMBL/GenBank/DDBJ whole genome shotgun (WGS) entry which is preliminary data.</text>
</comment>
<feature type="binding site" evidence="11">
    <location>
        <position position="81"/>
    </location>
    <ligand>
        <name>substrate</name>
    </ligand>
</feature>
<keyword evidence="6 11" id="KW-0547">Nucleotide-binding</keyword>
<dbReference type="InterPro" id="IPR023000">
    <property type="entry name" value="Shikimate_kinase_CS"/>
</dbReference>
<feature type="binding site" evidence="11">
    <location>
        <position position="117"/>
    </location>
    <ligand>
        <name>ATP</name>
        <dbReference type="ChEBI" id="CHEBI:30616"/>
    </ligand>
</feature>
<dbReference type="GO" id="GO:0009423">
    <property type="term" value="P:chorismate biosynthetic process"/>
    <property type="evidence" value="ECO:0007669"/>
    <property type="project" value="UniProtKB-UniRule"/>
</dbReference>
<organism evidence="12 13">
    <name type="scientific">Microbacterium album</name>
    <dbReference type="NCBI Taxonomy" id="2053191"/>
    <lineage>
        <taxon>Bacteria</taxon>
        <taxon>Bacillati</taxon>
        <taxon>Actinomycetota</taxon>
        <taxon>Actinomycetes</taxon>
        <taxon>Micrococcales</taxon>
        <taxon>Microbacteriaceae</taxon>
        <taxon>Microbacterium</taxon>
    </lineage>
</organism>
<evidence type="ECO:0000256" key="9">
    <source>
        <dbReference type="ARBA" id="ARBA00023141"/>
    </source>
</evidence>
<dbReference type="HAMAP" id="MF_00109">
    <property type="entry name" value="Shikimate_kinase"/>
    <property type="match status" value="1"/>
</dbReference>
<keyword evidence="4 11" id="KW-0028">Amino-acid biosynthesis</keyword>
<comment type="function">
    <text evidence="11">Catalyzes the specific phosphorylation of the 3-hydroxyl group of shikimic acid using ATP as a cosubstrate.</text>
</comment>
<dbReference type="InterPro" id="IPR027417">
    <property type="entry name" value="P-loop_NTPase"/>
</dbReference>
<keyword evidence="13" id="KW-1185">Reference proteome</keyword>
<name>A0A917ML28_9MICO</name>
<dbReference type="SUPFAM" id="SSF52540">
    <property type="entry name" value="P-loop containing nucleoside triphosphate hydrolases"/>
    <property type="match status" value="1"/>
</dbReference>
<feature type="binding site" evidence="11">
    <location>
        <position position="137"/>
    </location>
    <ligand>
        <name>substrate</name>
    </ligand>
</feature>
<evidence type="ECO:0000256" key="11">
    <source>
        <dbReference type="HAMAP-Rule" id="MF_00109"/>
    </source>
</evidence>
<accession>A0A917ML28</accession>
<keyword evidence="11" id="KW-0963">Cytoplasm</keyword>
<comment type="subunit">
    <text evidence="11">Monomer.</text>
</comment>
<evidence type="ECO:0000256" key="5">
    <source>
        <dbReference type="ARBA" id="ARBA00022679"/>
    </source>
</evidence>
<keyword evidence="11" id="KW-0460">Magnesium</keyword>
<evidence type="ECO:0000256" key="6">
    <source>
        <dbReference type="ARBA" id="ARBA00022741"/>
    </source>
</evidence>
<dbReference type="GO" id="GO:0004765">
    <property type="term" value="F:shikimate kinase activity"/>
    <property type="evidence" value="ECO:0007669"/>
    <property type="project" value="UniProtKB-UniRule"/>
</dbReference>
<comment type="catalytic activity">
    <reaction evidence="10 11">
        <text>shikimate + ATP = 3-phosphoshikimate + ADP + H(+)</text>
        <dbReference type="Rhea" id="RHEA:13121"/>
        <dbReference type="ChEBI" id="CHEBI:15378"/>
        <dbReference type="ChEBI" id="CHEBI:30616"/>
        <dbReference type="ChEBI" id="CHEBI:36208"/>
        <dbReference type="ChEBI" id="CHEBI:145989"/>
        <dbReference type="ChEBI" id="CHEBI:456216"/>
        <dbReference type="EC" id="2.7.1.71"/>
    </reaction>
</comment>
<keyword evidence="11" id="KW-0479">Metal-binding</keyword>
<dbReference type="EC" id="2.7.1.71" evidence="3 11"/>
<evidence type="ECO:0000313" key="12">
    <source>
        <dbReference type="EMBL" id="GGH35704.1"/>
    </source>
</evidence>
<dbReference type="PANTHER" id="PTHR21087:SF16">
    <property type="entry name" value="SHIKIMATE KINASE 1, CHLOROPLASTIC"/>
    <property type="match status" value="1"/>
</dbReference>
<reference evidence="12" key="1">
    <citation type="journal article" date="2014" name="Int. J. Syst. Evol. Microbiol.">
        <title>Complete genome sequence of Corynebacterium casei LMG S-19264T (=DSM 44701T), isolated from a smear-ripened cheese.</title>
        <authorList>
            <consortium name="US DOE Joint Genome Institute (JGI-PGF)"/>
            <person name="Walter F."/>
            <person name="Albersmeier A."/>
            <person name="Kalinowski J."/>
            <person name="Ruckert C."/>
        </authorList>
    </citation>
    <scope>NUCLEOTIDE SEQUENCE</scope>
    <source>
        <strain evidence="12">CGMCC 1.15794</strain>
    </source>
</reference>
<evidence type="ECO:0000313" key="13">
    <source>
        <dbReference type="Proteomes" id="UP000657592"/>
    </source>
</evidence>
<dbReference type="Gene3D" id="3.40.50.300">
    <property type="entry name" value="P-loop containing nucleotide triphosphate hydrolases"/>
    <property type="match status" value="1"/>
</dbReference>
<evidence type="ECO:0000256" key="1">
    <source>
        <dbReference type="ARBA" id="ARBA00004842"/>
    </source>
</evidence>
<dbReference type="Pfam" id="PF01202">
    <property type="entry name" value="SKI"/>
    <property type="match status" value="1"/>
</dbReference>
<comment type="similarity">
    <text evidence="2 11">Belongs to the shikimate kinase family.</text>
</comment>
<protein>
    <recommendedName>
        <fullName evidence="3 11">Shikimate kinase</fullName>
        <shortName evidence="11">SK</shortName>
        <ecNumber evidence="3 11">2.7.1.71</ecNumber>
    </recommendedName>
</protein>
<dbReference type="AlphaFoldDB" id="A0A917ML28"/>
<evidence type="ECO:0000256" key="4">
    <source>
        <dbReference type="ARBA" id="ARBA00022605"/>
    </source>
</evidence>
<dbReference type="InterPro" id="IPR000623">
    <property type="entry name" value="Shikimate_kinase/TSH1"/>
</dbReference>
<keyword evidence="5 11" id="KW-0808">Transferase</keyword>
<evidence type="ECO:0000256" key="7">
    <source>
        <dbReference type="ARBA" id="ARBA00022777"/>
    </source>
</evidence>
<keyword evidence="7 11" id="KW-0418">Kinase</keyword>
<reference evidence="12" key="2">
    <citation type="submission" date="2020-09" db="EMBL/GenBank/DDBJ databases">
        <authorList>
            <person name="Sun Q."/>
            <person name="Zhou Y."/>
        </authorList>
    </citation>
    <scope>NUCLEOTIDE SEQUENCE</scope>
    <source>
        <strain evidence="12">CGMCC 1.15794</strain>
    </source>
</reference>
<feature type="binding site" evidence="11">
    <location>
        <position position="37"/>
    </location>
    <ligand>
        <name>substrate</name>
    </ligand>
</feature>
<comment type="cofactor">
    <cofactor evidence="11">
        <name>Mg(2+)</name>
        <dbReference type="ChEBI" id="CHEBI:18420"/>
    </cofactor>
    <text evidence="11">Binds 1 Mg(2+) ion per subunit.</text>
</comment>
<keyword evidence="8 11" id="KW-0067">ATP-binding</keyword>